<evidence type="ECO:0000256" key="2">
    <source>
        <dbReference type="ARBA" id="ARBA00022618"/>
    </source>
</evidence>
<evidence type="ECO:0000256" key="3">
    <source>
        <dbReference type="ARBA" id="ARBA00022676"/>
    </source>
</evidence>
<dbReference type="GO" id="GO:0071555">
    <property type="term" value="P:cell wall organization"/>
    <property type="evidence" value="ECO:0007669"/>
    <property type="project" value="UniProtKB-KW"/>
</dbReference>
<dbReference type="HAMAP" id="MF_00033">
    <property type="entry name" value="MurG"/>
    <property type="match status" value="1"/>
</dbReference>
<reference evidence="13 14" key="1">
    <citation type="journal article" date="2016" name="Nat. Commun.">
        <title>Thousands of microbial genomes shed light on interconnected biogeochemical processes in an aquifer system.</title>
        <authorList>
            <person name="Anantharaman K."/>
            <person name="Brown C.T."/>
            <person name="Hug L.A."/>
            <person name="Sharon I."/>
            <person name="Castelle C.J."/>
            <person name="Probst A.J."/>
            <person name="Thomas B.C."/>
            <person name="Singh A."/>
            <person name="Wilkins M.J."/>
            <person name="Karaoz U."/>
            <person name="Brodie E.L."/>
            <person name="Williams K.H."/>
            <person name="Hubbard S.S."/>
            <person name="Banfield J.F."/>
        </authorList>
    </citation>
    <scope>NUCLEOTIDE SEQUENCE [LARGE SCALE GENOMIC DNA]</scope>
</reference>
<comment type="pathway">
    <text evidence="10">Cell wall biogenesis; peptidoglycan biosynthesis.</text>
</comment>
<evidence type="ECO:0000256" key="10">
    <source>
        <dbReference type="HAMAP-Rule" id="MF_00033"/>
    </source>
</evidence>
<keyword evidence="5 10" id="KW-0133">Cell shape</keyword>
<keyword evidence="8 10" id="KW-0131">Cell cycle</keyword>
<dbReference type="InterPro" id="IPR006009">
    <property type="entry name" value="GlcNAc_MurG"/>
</dbReference>
<keyword evidence="4 10" id="KW-0808">Transferase</keyword>
<dbReference type="CDD" id="cd03785">
    <property type="entry name" value="GT28_MurG"/>
    <property type="match status" value="1"/>
</dbReference>
<feature type="binding site" evidence="10">
    <location>
        <position position="169"/>
    </location>
    <ligand>
        <name>UDP-N-acetyl-alpha-D-glucosamine</name>
        <dbReference type="ChEBI" id="CHEBI:57705"/>
    </ligand>
</feature>
<dbReference type="InterPro" id="IPR007235">
    <property type="entry name" value="Glyco_trans_28_C"/>
</dbReference>
<name>A0A1G2G433_9BACT</name>
<evidence type="ECO:0000313" key="13">
    <source>
        <dbReference type="EMBL" id="OGZ44710.1"/>
    </source>
</evidence>
<keyword evidence="6 10" id="KW-0573">Peptidoglycan synthesis</keyword>
<evidence type="ECO:0000256" key="1">
    <source>
        <dbReference type="ARBA" id="ARBA00022475"/>
    </source>
</evidence>
<dbReference type="GO" id="GO:0050511">
    <property type="term" value="F:undecaprenyldiphospho-muramoylpentapeptide beta-N-acetylglucosaminyltransferase activity"/>
    <property type="evidence" value="ECO:0007669"/>
    <property type="project" value="UniProtKB-UniRule"/>
</dbReference>
<dbReference type="NCBIfam" id="TIGR01133">
    <property type="entry name" value="murG"/>
    <property type="match status" value="1"/>
</dbReference>
<dbReference type="EMBL" id="MHNL01000015">
    <property type="protein sequence ID" value="OGZ44710.1"/>
    <property type="molecule type" value="Genomic_DNA"/>
</dbReference>
<dbReference type="GO" id="GO:0005975">
    <property type="term" value="P:carbohydrate metabolic process"/>
    <property type="evidence" value="ECO:0007669"/>
    <property type="project" value="InterPro"/>
</dbReference>
<dbReference type="GO" id="GO:0005886">
    <property type="term" value="C:plasma membrane"/>
    <property type="evidence" value="ECO:0007669"/>
    <property type="project" value="UniProtKB-SubCell"/>
</dbReference>
<dbReference type="STRING" id="1802115.A2756_04615"/>
<dbReference type="AlphaFoldDB" id="A0A1G2G433"/>
<evidence type="ECO:0000256" key="7">
    <source>
        <dbReference type="ARBA" id="ARBA00023136"/>
    </source>
</evidence>
<sequence length="374" mass="41510">MKILFAGGGTGGHFYPIIAVARQLRRIAEEERFFAFEFIFASDNPIDKALLEFEEIRYKEIPTGKIRNYASGRNVSDMLKTFFAVIRAFFFMYNEMPDVVFGKGGYASFPVLLAARLLGIPVIIHESDAVPGKVSNWAKKFARRIAISFPEVAEYFPKDRTALIGNPIRTQLLGGNRDESRVVYGLEDKTPTILVIGGSQGARSINNMLLGALPQILERAQVIHQCGDANFEDVIKQASVILQNSPKKSRYHIFPFLDEDRLRSAAIGSDIVISRAGGTAIFEIAAWGLPSIIIPLPLAAQNHQRANAYSYARSGACEVIEETNLTPYVLFTEISKLLDNQARVTEMKKAAQGFARLDAAEKLAREIIKLGLHE</sequence>
<dbReference type="SUPFAM" id="SSF53756">
    <property type="entry name" value="UDP-Glycosyltransferase/glycogen phosphorylase"/>
    <property type="match status" value="1"/>
</dbReference>
<evidence type="ECO:0000256" key="8">
    <source>
        <dbReference type="ARBA" id="ARBA00023306"/>
    </source>
</evidence>
<dbReference type="Proteomes" id="UP000177785">
    <property type="component" value="Unassembled WGS sequence"/>
</dbReference>
<dbReference type="UniPathway" id="UPA00219"/>
<proteinExistence type="inferred from homology"/>
<dbReference type="GO" id="GO:0051991">
    <property type="term" value="F:UDP-N-acetyl-D-glucosamine:N-acetylmuramoyl-L-alanyl-D-glutamyl-meso-2,6-diaminopimelyl-D-alanyl-D-alanine-diphosphoundecaprenol 4-beta-N-acetylglucosaminlytransferase activity"/>
    <property type="evidence" value="ECO:0007669"/>
    <property type="project" value="RHEA"/>
</dbReference>
<evidence type="ECO:0000259" key="11">
    <source>
        <dbReference type="Pfam" id="PF03033"/>
    </source>
</evidence>
<dbReference type="Gene3D" id="3.40.50.2000">
    <property type="entry name" value="Glycogen Phosphorylase B"/>
    <property type="match status" value="2"/>
</dbReference>
<dbReference type="EC" id="2.4.1.227" evidence="10"/>
<evidence type="ECO:0000256" key="4">
    <source>
        <dbReference type="ARBA" id="ARBA00022679"/>
    </source>
</evidence>
<dbReference type="GO" id="GO:0008360">
    <property type="term" value="P:regulation of cell shape"/>
    <property type="evidence" value="ECO:0007669"/>
    <property type="project" value="UniProtKB-KW"/>
</dbReference>
<feature type="binding site" evidence="10">
    <location>
        <begin position="10"/>
        <end position="12"/>
    </location>
    <ligand>
        <name>UDP-N-acetyl-alpha-D-glucosamine</name>
        <dbReference type="ChEBI" id="CHEBI:57705"/>
    </ligand>
</feature>
<keyword evidence="7 10" id="KW-0472">Membrane</keyword>
<dbReference type="Pfam" id="PF04101">
    <property type="entry name" value="Glyco_tran_28_C"/>
    <property type="match status" value="1"/>
</dbReference>
<dbReference type="PANTHER" id="PTHR21015:SF22">
    <property type="entry name" value="GLYCOSYLTRANSFERASE"/>
    <property type="match status" value="1"/>
</dbReference>
<keyword evidence="1 10" id="KW-1003">Cell membrane</keyword>
<comment type="catalytic activity">
    <reaction evidence="10">
        <text>di-trans,octa-cis-undecaprenyl diphospho-N-acetyl-alpha-D-muramoyl-L-alanyl-D-glutamyl-meso-2,6-diaminopimeloyl-D-alanyl-D-alanine + UDP-N-acetyl-alpha-D-glucosamine = di-trans,octa-cis-undecaprenyl diphospho-[N-acetyl-alpha-D-glucosaminyl-(1-&gt;4)]-N-acetyl-alpha-D-muramoyl-L-alanyl-D-glutamyl-meso-2,6-diaminopimeloyl-D-alanyl-D-alanine + UDP + H(+)</text>
        <dbReference type="Rhea" id="RHEA:31227"/>
        <dbReference type="ChEBI" id="CHEBI:15378"/>
        <dbReference type="ChEBI" id="CHEBI:57705"/>
        <dbReference type="ChEBI" id="CHEBI:58223"/>
        <dbReference type="ChEBI" id="CHEBI:61387"/>
        <dbReference type="ChEBI" id="CHEBI:61388"/>
        <dbReference type="EC" id="2.4.1.227"/>
    </reaction>
</comment>
<accession>A0A1G2G433</accession>
<comment type="function">
    <text evidence="10">Cell wall formation. Catalyzes the transfer of a GlcNAc subunit on undecaprenyl-pyrophosphoryl-MurNAc-pentapeptide (lipid intermediate I) to form undecaprenyl-pyrophosphoryl-MurNAc-(pentapeptide)GlcNAc (lipid intermediate II).</text>
</comment>
<evidence type="ECO:0000256" key="9">
    <source>
        <dbReference type="ARBA" id="ARBA00023316"/>
    </source>
</evidence>
<comment type="similarity">
    <text evidence="10">Belongs to the glycosyltransferase 28 family. MurG subfamily.</text>
</comment>
<evidence type="ECO:0000256" key="6">
    <source>
        <dbReference type="ARBA" id="ARBA00022984"/>
    </source>
</evidence>
<feature type="binding site" evidence="10">
    <location>
        <position position="304"/>
    </location>
    <ligand>
        <name>UDP-N-acetyl-alpha-D-glucosamine</name>
        <dbReference type="ChEBI" id="CHEBI:57705"/>
    </ligand>
</feature>
<keyword evidence="2 10" id="KW-0132">Cell division</keyword>
<dbReference type="InterPro" id="IPR004276">
    <property type="entry name" value="GlycoTrans_28_N"/>
</dbReference>
<keyword evidence="9 10" id="KW-0961">Cell wall biogenesis/degradation</keyword>
<evidence type="ECO:0000256" key="5">
    <source>
        <dbReference type="ARBA" id="ARBA00022960"/>
    </source>
</evidence>
<dbReference type="GO" id="GO:0051301">
    <property type="term" value="P:cell division"/>
    <property type="evidence" value="ECO:0007669"/>
    <property type="project" value="UniProtKB-KW"/>
</dbReference>
<keyword evidence="3 10" id="KW-0328">Glycosyltransferase</keyword>
<feature type="binding site" evidence="10">
    <location>
        <position position="199"/>
    </location>
    <ligand>
        <name>UDP-N-acetyl-alpha-D-glucosamine</name>
        <dbReference type="ChEBI" id="CHEBI:57705"/>
    </ligand>
</feature>
<dbReference type="PANTHER" id="PTHR21015">
    <property type="entry name" value="UDP-N-ACETYLGLUCOSAMINE--N-ACETYLMURAMYL-(PENTAPEPTIDE) PYROPHOSPHORYL-UNDECAPRENOL N-ACETYLGLUCOSAMINE TRANSFERASE 1"/>
    <property type="match status" value="1"/>
</dbReference>
<comment type="caution">
    <text evidence="13">The sequence shown here is derived from an EMBL/GenBank/DDBJ whole genome shotgun (WGS) entry which is preliminary data.</text>
</comment>
<dbReference type="GO" id="GO:0009252">
    <property type="term" value="P:peptidoglycan biosynthetic process"/>
    <property type="evidence" value="ECO:0007669"/>
    <property type="project" value="UniProtKB-UniRule"/>
</dbReference>
<organism evidence="13 14">
    <name type="scientific">Candidatus Ryanbacteria bacterium RIFCSPHIGHO2_01_FULL_48_27</name>
    <dbReference type="NCBI Taxonomy" id="1802115"/>
    <lineage>
        <taxon>Bacteria</taxon>
        <taxon>Candidatus Ryaniibacteriota</taxon>
    </lineage>
</organism>
<gene>
    <name evidence="10" type="primary">murG</name>
    <name evidence="13" type="ORF">A2756_04615</name>
</gene>
<evidence type="ECO:0000259" key="12">
    <source>
        <dbReference type="Pfam" id="PF04101"/>
    </source>
</evidence>
<evidence type="ECO:0000313" key="14">
    <source>
        <dbReference type="Proteomes" id="UP000177785"/>
    </source>
</evidence>
<comment type="subcellular location">
    <subcellularLocation>
        <location evidence="10">Cell membrane</location>
        <topology evidence="10">Peripheral membrane protein</topology>
        <orientation evidence="10">Cytoplasmic side</orientation>
    </subcellularLocation>
</comment>
<dbReference type="Pfam" id="PF03033">
    <property type="entry name" value="Glyco_transf_28"/>
    <property type="match status" value="1"/>
</dbReference>
<comment type="caution">
    <text evidence="10">Lacks conserved residue(s) required for the propagation of feature annotation.</text>
</comment>
<feature type="domain" description="Glycosyl transferase family 28 C-terminal" evidence="12">
    <location>
        <begin position="192"/>
        <end position="362"/>
    </location>
</feature>
<protein>
    <recommendedName>
        <fullName evidence="10">UDP-N-acetylglucosamine--N-acetylmuramyl-(pentapeptide) pyrophosphoryl-undecaprenol N-acetylglucosamine transferase</fullName>
        <ecNumber evidence="10">2.4.1.227</ecNumber>
    </recommendedName>
    <alternativeName>
        <fullName evidence="10">Undecaprenyl-PP-MurNAc-pentapeptide-UDPGlcNAc GlcNAc transferase</fullName>
    </alternativeName>
</protein>
<feature type="domain" description="Glycosyltransferase family 28 N-terminal" evidence="11">
    <location>
        <begin position="3"/>
        <end position="147"/>
    </location>
</feature>